<evidence type="ECO:0000256" key="1">
    <source>
        <dbReference type="ARBA" id="ARBA00009458"/>
    </source>
</evidence>
<name>A0A7R9AKM4_TIMSH</name>
<proteinExistence type="inferred from homology"/>
<evidence type="ECO:0000259" key="3">
    <source>
        <dbReference type="Pfam" id="PF00452"/>
    </source>
</evidence>
<organism evidence="4">
    <name type="scientific">Timema shepardi</name>
    <name type="common">Walking stick</name>
    <dbReference type="NCBI Taxonomy" id="629360"/>
    <lineage>
        <taxon>Eukaryota</taxon>
        <taxon>Metazoa</taxon>
        <taxon>Ecdysozoa</taxon>
        <taxon>Arthropoda</taxon>
        <taxon>Hexapoda</taxon>
        <taxon>Insecta</taxon>
        <taxon>Pterygota</taxon>
        <taxon>Neoptera</taxon>
        <taxon>Polyneoptera</taxon>
        <taxon>Phasmatodea</taxon>
        <taxon>Timematodea</taxon>
        <taxon>Timematoidea</taxon>
        <taxon>Timematidae</taxon>
        <taxon>Timema</taxon>
    </lineage>
</organism>
<dbReference type="Pfam" id="PF00452">
    <property type="entry name" value="Bcl-2"/>
    <property type="match status" value="1"/>
</dbReference>
<accession>A0A7R9AKM4</accession>
<dbReference type="InterPro" id="IPR026298">
    <property type="entry name" value="Bcl-2_fam"/>
</dbReference>
<dbReference type="GO" id="GO:0051400">
    <property type="term" value="F:BH domain binding"/>
    <property type="evidence" value="ECO:0007669"/>
    <property type="project" value="TreeGrafter"/>
</dbReference>
<evidence type="ECO:0000313" key="4">
    <source>
        <dbReference type="EMBL" id="CAD7255842.1"/>
    </source>
</evidence>
<reference evidence="4" key="1">
    <citation type="submission" date="2020-11" db="EMBL/GenBank/DDBJ databases">
        <authorList>
            <person name="Tran Van P."/>
        </authorList>
    </citation>
    <scope>NUCLEOTIDE SEQUENCE</scope>
</reference>
<gene>
    <name evidence="4" type="ORF">TSIB3V08_LOCUS134</name>
</gene>
<dbReference type="EMBL" id="OC000035">
    <property type="protein sequence ID" value="CAD7255842.1"/>
    <property type="molecule type" value="Genomic_DNA"/>
</dbReference>
<dbReference type="Gene3D" id="1.10.437.10">
    <property type="entry name" value="Blc2-like"/>
    <property type="match status" value="1"/>
</dbReference>
<dbReference type="PANTHER" id="PTHR11256:SF21">
    <property type="entry name" value="BCL-2 BCL-2 HOMOLOGY REGION 1-3 DOMAIN-CONTAINING PROTEIN"/>
    <property type="match status" value="1"/>
</dbReference>
<dbReference type="SUPFAM" id="SSF56854">
    <property type="entry name" value="Bcl-2 inhibitors of programmed cell death"/>
    <property type="match status" value="1"/>
</dbReference>
<dbReference type="AlphaFoldDB" id="A0A7R9AKM4"/>
<evidence type="ECO:0000256" key="2">
    <source>
        <dbReference type="ARBA" id="ARBA00022703"/>
    </source>
</evidence>
<dbReference type="PROSITE" id="PS50062">
    <property type="entry name" value="BCL2_FAMILY"/>
    <property type="match status" value="1"/>
</dbReference>
<sequence length="155" mass="17662">MKNGVTSERVVALFFFCSDLALRALRDNWRDLFHRLVQWTQVYIMSTLSVWVQKHGGWEVALRVSHSSLMSSDRMKPGLGDRAGAVLGSSVNHVYKLAMDKYDISSHLDEFTDAVDNIQDMGIEIVSDPLNIMMLYSLSHAYTNFRIAIRQTGYN</sequence>
<keyword evidence="2" id="KW-0053">Apoptosis</keyword>
<dbReference type="GO" id="GO:0001836">
    <property type="term" value="P:release of cytochrome c from mitochondria"/>
    <property type="evidence" value="ECO:0007669"/>
    <property type="project" value="TreeGrafter"/>
</dbReference>
<dbReference type="InterPro" id="IPR002475">
    <property type="entry name" value="Bcl2-like"/>
</dbReference>
<dbReference type="InterPro" id="IPR046371">
    <property type="entry name" value="Bcl-2_BH1-3"/>
</dbReference>
<feature type="domain" description="Bcl-2 Bcl-2 homology region 1-3" evidence="3">
    <location>
        <begin position="3"/>
        <end position="58"/>
    </location>
</feature>
<protein>
    <recommendedName>
        <fullName evidence="3">Bcl-2 Bcl-2 homology region 1-3 domain-containing protein</fullName>
    </recommendedName>
</protein>
<dbReference type="PANTHER" id="PTHR11256">
    <property type="entry name" value="BCL-2 RELATED"/>
    <property type="match status" value="1"/>
</dbReference>
<dbReference type="GO" id="GO:0005741">
    <property type="term" value="C:mitochondrial outer membrane"/>
    <property type="evidence" value="ECO:0007669"/>
    <property type="project" value="TreeGrafter"/>
</dbReference>
<dbReference type="GO" id="GO:0008630">
    <property type="term" value="P:intrinsic apoptotic signaling pathway in response to DNA damage"/>
    <property type="evidence" value="ECO:0007669"/>
    <property type="project" value="TreeGrafter"/>
</dbReference>
<dbReference type="InterPro" id="IPR036834">
    <property type="entry name" value="Bcl-2-like_sf"/>
</dbReference>
<comment type="similarity">
    <text evidence="1">Belongs to the Bcl-2 family.</text>
</comment>
<dbReference type="GO" id="GO:0042981">
    <property type="term" value="P:regulation of apoptotic process"/>
    <property type="evidence" value="ECO:0007669"/>
    <property type="project" value="InterPro"/>
</dbReference>
<dbReference type="Pfam" id="PF14223">
    <property type="entry name" value="Retrotran_gag_2"/>
    <property type="match status" value="1"/>
</dbReference>
<dbReference type="GO" id="GO:0097192">
    <property type="term" value="P:extrinsic apoptotic signaling pathway in absence of ligand"/>
    <property type="evidence" value="ECO:0007669"/>
    <property type="project" value="TreeGrafter"/>
</dbReference>